<accession>A0AAU7JPJ9</accession>
<dbReference type="EMBL" id="CP157483">
    <property type="protein sequence ID" value="XBO42168.1"/>
    <property type="molecule type" value="Genomic_DNA"/>
</dbReference>
<dbReference type="AlphaFoldDB" id="A0AAU7JPJ9"/>
<organism evidence="1">
    <name type="scientific">Pedococcus sp. KACC 23699</name>
    <dbReference type="NCBI Taxonomy" id="3149228"/>
    <lineage>
        <taxon>Bacteria</taxon>
        <taxon>Bacillati</taxon>
        <taxon>Actinomycetota</taxon>
        <taxon>Actinomycetes</taxon>
        <taxon>Micrococcales</taxon>
        <taxon>Intrasporangiaceae</taxon>
        <taxon>Pedococcus</taxon>
    </lineage>
</organism>
<name>A0AAU7JPJ9_9MICO</name>
<dbReference type="RefSeq" id="WP_406829572.1">
    <property type="nucleotide sequence ID" value="NZ_CP157483.1"/>
</dbReference>
<reference evidence="1" key="1">
    <citation type="submission" date="2024-05" db="EMBL/GenBank/DDBJ databases">
        <authorList>
            <person name="Kim S."/>
            <person name="Heo J."/>
            <person name="Choi H."/>
            <person name="Choi Y."/>
            <person name="Kwon S.-W."/>
            <person name="Kim Y."/>
        </authorList>
    </citation>
    <scope>NUCLEOTIDE SEQUENCE</scope>
    <source>
        <strain evidence="1">KACC 23699</strain>
    </source>
</reference>
<sequence length="98" mass="10417">MVGSSEDVRAVARQVRHDGERVRHVAARVGATRGVGWRSVAATRFREVVTDRVGALGRAVGGLDRAAEALEAHALALDRAREALRAIAGELPGRRGGR</sequence>
<gene>
    <name evidence="1" type="ORF">ABEG17_11260</name>
</gene>
<evidence type="ECO:0000313" key="1">
    <source>
        <dbReference type="EMBL" id="XBO42168.1"/>
    </source>
</evidence>
<proteinExistence type="predicted"/>
<protein>
    <submittedName>
        <fullName evidence="1">Uncharacterized protein</fullName>
    </submittedName>
</protein>